<feature type="coiled-coil region" evidence="1">
    <location>
        <begin position="125"/>
        <end position="168"/>
    </location>
</feature>
<organism evidence="3 4">
    <name type="scientific">Paramecium octaurelia</name>
    <dbReference type="NCBI Taxonomy" id="43137"/>
    <lineage>
        <taxon>Eukaryota</taxon>
        <taxon>Sar</taxon>
        <taxon>Alveolata</taxon>
        <taxon>Ciliophora</taxon>
        <taxon>Intramacronucleata</taxon>
        <taxon>Oligohymenophorea</taxon>
        <taxon>Peniculida</taxon>
        <taxon>Parameciidae</taxon>
        <taxon>Paramecium</taxon>
    </lineage>
</organism>
<dbReference type="OrthoDB" id="310850at2759"/>
<feature type="coiled-coil region" evidence="1">
    <location>
        <begin position="233"/>
        <end position="260"/>
    </location>
</feature>
<protein>
    <submittedName>
        <fullName evidence="3">Uncharacterized protein</fullName>
    </submittedName>
</protein>
<dbReference type="AlphaFoldDB" id="A0A8S1VIT8"/>
<evidence type="ECO:0000313" key="3">
    <source>
        <dbReference type="EMBL" id="CAD8176463.1"/>
    </source>
</evidence>
<gene>
    <name evidence="3" type="ORF">POCTA_138.1.T0670102</name>
</gene>
<sequence length="398" mass="48673">MPQFLLFFFFLYYSLFFKKLFVSTQYQQILIGIDKPTSQYHNSGWFQTIITYRMEHHQYIEKITEERRIRDEQFLRRKQRLLEEEKIKQQSLQQLETIKLLQLKDLQDSRRLQSKLNVSYIQLKSDERSQKVKEQNKRVKQLLEQYRKEKLQQEIQQKQLEQQKEEEVKLKLLQIKEKFKLLTTEEIKEHQYKYKKYQQEHQQQLTILRDQKQLQDTYFSQQVQSRLRSRTYQAQLEMMKEEEQKRKDNVERLRRQIKERFAYDNFVKEHFLPKISHSIDLTSQTIINQKSSNQMSPIKSDSRVLGNLYLRQIRRLPRRPRIQSQAVADQSSSSTIKRDYLSEIRQHSKKKTPQTPLDIRFQADRLERESKQAYTKSKLKGDKLLMESIKQKMLLLEL</sequence>
<keyword evidence="4" id="KW-1185">Reference proteome</keyword>
<name>A0A8S1VIT8_PAROT</name>
<reference evidence="3" key="1">
    <citation type="submission" date="2021-01" db="EMBL/GenBank/DDBJ databases">
        <authorList>
            <consortium name="Genoscope - CEA"/>
            <person name="William W."/>
        </authorList>
    </citation>
    <scope>NUCLEOTIDE SEQUENCE</scope>
</reference>
<keyword evidence="1" id="KW-0175">Coiled coil</keyword>
<feature type="signal peptide" evidence="2">
    <location>
        <begin position="1"/>
        <end position="16"/>
    </location>
</feature>
<proteinExistence type="predicted"/>
<evidence type="ECO:0000313" key="4">
    <source>
        <dbReference type="Proteomes" id="UP000683925"/>
    </source>
</evidence>
<feature type="chain" id="PRO_5035949855" evidence="2">
    <location>
        <begin position="17"/>
        <end position="398"/>
    </location>
</feature>
<evidence type="ECO:0000256" key="1">
    <source>
        <dbReference type="SAM" id="Coils"/>
    </source>
</evidence>
<keyword evidence="2" id="KW-0732">Signal</keyword>
<accession>A0A8S1VIT8</accession>
<evidence type="ECO:0000256" key="2">
    <source>
        <dbReference type="SAM" id="SignalP"/>
    </source>
</evidence>
<dbReference type="OMA" id="EIKEHQY"/>
<dbReference type="EMBL" id="CAJJDP010000066">
    <property type="protein sequence ID" value="CAD8176463.1"/>
    <property type="molecule type" value="Genomic_DNA"/>
</dbReference>
<comment type="caution">
    <text evidence="3">The sequence shown here is derived from an EMBL/GenBank/DDBJ whole genome shotgun (WGS) entry which is preliminary data.</text>
</comment>
<dbReference type="Proteomes" id="UP000683925">
    <property type="component" value="Unassembled WGS sequence"/>
</dbReference>